<evidence type="ECO:0000313" key="2">
    <source>
        <dbReference type="EMBL" id="MPM69726.1"/>
    </source>
</evidence>
<gene>
    <name evidence="2" type="ORF">SDC9_116674</name>
</gene>
<evidence type="ECO:0000256" key="1">
    <source>
        <dbReference type="SAM" id="Phobius"/>
    </source>
</evidence>
<name>A0A645BW35_9ZZZZ</name>
<keyword evidence="1" id="KW-1133">Transmembrane helix</keyword>
<dbReference type="EMBL" id="VSSQ01023039">
    <property type="protein sequence ID" value="MPM69726.1"/>
    <property type="molecule type" value="Genomic_DNA"/>
</dbReference>
<comment type="caution">
    <text evidence="2">The sequence shown here is derived from an EMBL/GenBank/DDBJ whole genome shotgun (WGS) entry which is preliminary data.</text>
</comment>
<organism evidence="2">
    <name type="scientific">bioreactor metagenome</name>
    <dbReference type="NCBI Taxonomy" id="1076179"/>
    <lineage>
        <taxon>unclassified sequences</taxon>
        <taxon>metagenomes</taxon>
        <taxon>ecological metagenomes</taxon>
    </lineage>
</organism>
<accession>A0A645BW35</accession>
<sequence length="119" mass="13562">MKFVFVVVFNSILWITVTLHTKPTEEKVLLNFYKKIRPGGPGWKKITKRHSEIEKNRMTKDWNVPAGLLCMSISCIGILSMLFSMGYLIYGNYLGFAILLAVTIISAIALFKSWGKIFN</sequence>
<dbReference type="AlphaFoldDB" id="A0A645BW35"/>
<feature type="transmembrane region" description="Helical" evidence="1">
    <location>
        <begin position="93"/>
        <end position="111"/>
    </location>
</feature>
<feature type="transmembrane region" description="Helical" evidence="1">
    <location>
        <begin position="64"/>
        <end position="87"/>
    </location>
</feature>
<proteinExistence type="predicted"/>
<keyword evidence="1" id="KW-0812">Transmembrane</keyword>
<keyword evidence="1" id="KW-0472">Membrane</keyword>
<reference evidence="2" key="1">
    <citation type="submission" date="2019-08" db="EMBL/GenBank/DDBJ databases">
        <authorList>
            <person name="Kucharzyk K."/>
            <person name="Murdoch R.W."/>
            <person name="Higgins S."/>
            <person name="Loffler F."/>
        </authorList>
    </citation>
    <scope>NUCLEOTIDE SEQUENCE</scope>
</reference>
<protein>
    <submittedName>
        <fullName evidence="2">Uncharacterized protein</fullName>
    </submittedName>
</protein>